<dbReference type="AlphaFoldDB" id="A0A1H4Q2S6"/>
<dbReference type="GO" id="GO:0008233">
    <property type="term" value="F:peptidase activity"/>
    <property type="evidence" value="ECO:0007669"/>
    <property type="project" value="UniProtKB-KW"/>
</dbReference>
<evidence type="ECO:0000256" key="8">
    <source>
        <dbReference type="RuleBase" id="RU364100"/>
    </source>
</evidence>
<reference evidence="9 10" key="1">
    <citation type="submission" date="2016-10" db="EMBL/GenBank/DDBJ databases">
        <authorList>
            <person name="de Groot N.N."/>
        </authorList>
    </citation>
    <scope>NUCLEOTIDE SEQUENCE [LARGE SCALE GENOMIC DNA]</scope>
    <source>
        <strain evidence="9 10">DSM 21799</strain>
    </source>
</reference>
<dbReference type="GO" id="GO:0003697">
    <property type="term" value="F:single-stranded DNA binding"/>
    <property type="evidence" value="ECO:0007669"/>
    <property type="project" value="InterPro"/>
</dbReference>
<dbReference type="EC" id="3.4.-.-" evidence="8"/>
<name>A0A1H4Q2S6_9MICO</name>
<dbReference type="Proteomes" id="UP000199183">
    <property type="component" value="Unassembled WGS sequence"/>
</dbReference>
<dbReference type="GO" id="GO:0106300">
    <property type="term" value="P:protein-DNA covalent cross-linking repair"/>
    <property type="evidence" value="ECO:0007669"/>
    <property type="project" value="InterPro"/>
</dbReference>
<gene>
    <name evidence="9" type="ORF">SAMN04489806_2695</name>
</gene>
<keyword evidence="7" id="KW-0456">Lyase</keyword>
<accession>A0A1H4Q2S6</accession>
<keyword evidence="2 8" id="KW-0645">Protease</keyword>
<dbReference type="GO" id="GO:0006508">
    <property type="term" value="P:proteolysis"/>
    <property type="evidence" value="ECO:0007669"/>
    <property type="project" value="UniProtKB-KW"/>
</dbReference>
<dbReference type="PANTHER" id="PTHR13604:SF0">
    <property type="entry name" value="ABASIC SITE PROCESSING PROTEIN HMCES"/>
    <property type="match status" value="1"/>
</dbReference>
<keyword evidence="5" id="KW-0190">Covalent protein-DNA linkage</keyword>
<comment type="similarity">
    <text evidence="1 8">Belongs to the SOS response-associated peptidase family.</text>
</comment>
<evidence type="ECO:0000256" key="1">
    <source>
        <dbReference type="ARBA" id="ARBA00008136"/>
    </source>
</evidence>
<evidence type="ECO:0000256" key="7">
    <source>
        <dbReference type="ARBA" id="ARBA00023239"/>
    </source>
</evidence>
<organism evidence="9 10">
    <name type="scientific">Paramicrobacterium humi</name>
    <dbReference type="NCBI Taxonomy" id="640635"/>
    <lineage>
        <taxon>Bacteria</taxon>
        <taxon>Bacillati</taxon>
        <taxon>Actinomycetota</taxon>
        <taxon>Actinomycetes</taxon>
        <taxon>Micrococcales</taxon>
        <taxon>Microbacteriaceae</taxon>
        <taxon>Paramicrobacterium</taxon>
    </lineage>
</organism>
<keyword evidence="10" id="KW-1185">Reference proteome</keyword>
<dbReference type="GO" id="GO:0016829">
    <property type="term" value="F:lyase activity"/>
    <property type="evidence" value="ECO:0007669"/>
    <property type="project" value="UniProtKB-KW"/>
</dbReference>
<proteinExistence type="inferred from homology"/>
<evidence type="ECO:0000313" key="9">
    <source>
        <dbReference type="EMBL" id="SEC13947.1"/>
    </source>
</evidence>
<dbReference type="SUPFAM" id="SSF143081">
    <property type="entry name" value="BB1717-like"/>
    <property type="match status" value="1"/>
</dbReference>
<evidence type="ECO:0000256" key="6">
    <source>
        <dbReference type="ARBA" id="ARBA00023125"/>
    </source>
</evidence>
<keyword evidence="3" id="KW-0227">DNA damage</keyword>
<evidence type="ECO:0000256" key="4">
    <source>
        <dbReference type="ARBA" id="ARBA00022801"/>
    </source>
</evidence>
<dbReference type="InterPro" id="IPR003738">
    <property type="entry name" value="SRAP"/>
</dbReference>
<keyword evidence="6" id="KW-0238">DNA-binding</keyword>
<dbReference type="Pfam" id="PF02586">
    <property type="entry name" value="SRAP"/>
    <property type="match status" value="1"/>
</dbReference>
<dbReference type="EMBL" id="FNRY01000001">
    <property type="protein sequence ID" value="SEC13947.1"/>
    <property type="molecule type" value="Genomic_DNA"/>
</dbReference>
<dbReference type="Gene3D" id="3.90.1680.10">
    <property type="entry name" value="SOS response associated peptidase-like"/>
    <property type="match status" value="1"/>
</dbReference>
<evidence type="ECO:0000256" key="2">
    <source>
        <dbReference type="ARBA" id="ARBA00022670"/>
    </source>
</evidence>
<evidence type="ECO:0000313" key="10">
    <source>
        <dbReference type="Proteomes" id="UP000199183"/>
    </source>
</evidence>
<dbReference type="PANTHER" id="PTHR13604">
    <property type="entry name" value="DC12-RELATED"/>
    <property type="match status" value="1"/>
</dbReference>
<evidence type="ECO:0000256" key="5">
    <source>
        <dbReference type="ARBA" id="ARBA00023124"/>
    </source>
</evidence>
<dbReference type="InterPro" id="IPR036590">
    <property type="entry name" value="SRAP-like"/>
</dbReference>
<sequence>MDETVNDLITEFVIATGQQPENWSPDWRQGYNIKPTETVATVFESVRDGSPVRRLDGARWSLVPSWAKHPKLKFPTFNARSEDAASKPAFKASVVSKRAIVPANGYYEWKTVGKTKTPFYIHDPERPLDIAALYSWWRASPAEPWLLTVSILTRAAHGALAEIHDRTPVTLPRSMRDMWLDATIAGDQKLVDAAAAASQEVDLELYEVAPLGRDADGPELIDQVERLI</sequence>
<evidence type="ECO:0000256" key="3">
    <source>
        <dbReference type="ARBA" id="ARBA00022763"/>
    </source>
</evidence>
<protein>
    <recommendedName>
        <fullName evidence="8">Abasic site processing protein</fullName>
        <ecNumber evidence="8">3.4.-.-</ecNumber>
    </recommendedName>
</protein>
<dbReference type="STRING" id="640635.SAMN04489806_2695"/>
<keyword evidence="4 8" id="KW-0378">Hydrolase</keyword>